<dbReference type="OrthoDB" id="515283at2759"/>
<keyword evidence="5" id="KW-1185">Reference proteome</keyword>
<dbReference type="InterPro" id="IPR050502">
    <property type="entry name" value="Euk_RNA-bind_prot"/>
</dbReference>
<dbReference type="PANTHER" id="PTHR48025">
    <property type="entry name" value="OS02G0815200 PROTEIN"/>
    <property type="match status" value="1"/>
</dbReference>
<dbReference type="eggNOG" id="KOG0145">
    <property type="taxonomic scope" value="Eukaryota"/>
</dbReference>
<organism evidence="4 5">
    <name type="scientific">Coccomyxa subellipsoidea (strain C-169)</name>
    <name type="common">Green microalga</name>
    <dbReference type="NCBI Taxonomy" id="574566"/>
    <lineage>
        <taxon>Eukaryota</taxon>
        <taxon>Viridiplantae</taxon>
        <taxon>Chlorophyta</taxon>
        <taxon>core chlorophytes</taxon>
        <taxon>Trebouxiophyceae</taxon>
        <taxon>Trebouxiophyceae incertae sedis</taxon>
        <taxon>Coccomyxaceae</taxon>
        <taxon>Coccomyxa</taxon>
        <taxon>Coccomyxa subellipsoidea</taxon>
    </lineage>
</organism>
<dbReference type="InterPro" id="IPR012677">
    <property type="entry name" value="Nucleotide-bd_a/b_plait_sf"/>
</dbReference>
<dbReference type="AlphaFoldDB" id="I0YYI3"/>
<evidence type="ECO:0000256" key="1">
    <source>
        <dbReference type="ARBA" id="ARBA00022884"/>
    </source>
</evidence>
<proteinExistence type="predicted"/>
<dbReference type="STRING" id="574566.I0YYI3"/>
<dbReference type="Gene3D" id="3.30.70.330">
    <property type="match status" value="1"/>
</dbReference>
<dbReference type="PANTHER" id="PTHR48025:SF1">
    <property type="entry name" value="RRM DOMAIN-CONTAINING PROTEIN"/>
    <property type="match status" value="1"/>
</dbReference>
<dbReference type="PROSITE" id="PS50102">
    <property type="entry name" value="RRM"/>
    <property type="match status" value="1"/>
</dbReference>
<comment type="caution">
    <text evidence="4">The sequence shown here is derived from an EMBL/GenBank/DDBJ whole genome shotgun (WGS) entry which is preliminary data.</text>
</comment>
<reference evidence="4 5" key="1">
    <citation type="journal article" date="2012" name="Genome Biol.">
        <title>The genome of the polar eukaryotic microalga coccomyxa subellipsoidea reveals traits of cold adaptation.</title>
        <authorList>
            <person name="Blanc G."/>
            <person name="Agarkova I."/>
            <person name="Grimwood J."/>
            <person name="Kuo A."/>
            <person name="Brueggeman A."/>
            <person name="Dunigan D."/>
            <person name="Gurnon J."/>
            <person name="Ladunga I."/>
            <person name="Lindquist E."/>
            <person name="Lucas S."/>
            <person name="Pangilinan J."/>
            <person name="Proschold T."/>
            <person name="Salamov A."/>
            <person name="Schmutz J."/>
            <person name="Weeks D."/>
            <person name="Yamada T."/>
            <person name="Claverie J.M."/>
            <person name="Grigoriev I."/>
            <person name="Van Etten J."/>
            <person name="Lomsadze A."/>
            <person name="Borodovsky M."/>
        </authorList>
    </citation>
    <scope>NUCLEOTIDE SEQUENCE [LARGE SCALE GENOMIC DNA]</scope>
    <source>
        <strain evidence="4 5">C-169</strain>
    </source>
</reference>
<feature type="non-terminal residue" evidence="4">
    <location>
        <position position="84"/>
    </location>
</feature>
<sequence>MWLHLQVYVAHLDPRASEEDVRAMFSPFGPVLNVRIIVDRETGQSKGYGFVTMSAPGQAQAAITGLNGYKMGEKTLTVKMAGNR</sequence>
<dbReference type="SMART" id="SM00360">
    <property type="entry name" value="RRM"/>
    <property type="match status" value="1"/>
</dbReference>
<dbReference type="RefSeq" id="XP_005647996.1">
    <property type="nucleotide sequence ID" value="XM_005647939.1"/>
</dbReference>
<evidence type="ECO:0000256" key="2">
    <source>
        <dbReference type="PROSITE-ProRule" id="PRU00176"/>
    </source>
</evidence>
<keyword evidence="1 2" id="KW-0694">RNA-binding</keyword>
<evidence type="ECO:0000313" key="4">
    <source>
        <dbReference type="EMBL" id="EIE23452.1"/>
    </source>
</evidence>
<dbReference type="Proteomes" id="UP000007264">
    <property type="component" value="Unassembled WGS sequence"/>
</dbReference>
<name>I0YYI3_COCSC</name>
<dbReference type="SUPFAM" id="SSF54928">
    <property type="entry name" value="RNA-binding domain, RBD"/>
    <property type="match status" value="1"/>
</dbReference>
<gene>
    <name evidence="4" type="ORF">COCSUDRAFT_15105</name>
</gene>
<dbReference type="InterPro" id="IPR035979">
    <property type="entry name" value="RBD_domain_sf"/>
</dbReference>
<evidence type="ECO:0000313" key="5">
    <source>
        <dbReference type="Proteomes" id="UP000007264"/>
    </source>
</evidence>
<accession>I0YYI3</accession>
<dbReference type="Pfam" id="PF00076">
    <property type="entry name" value="RRM_1"/>
    <property type="match status" value="1"/>
</dbReference>
<feature type="domain" description="RRM" evidence="3">
    <location>
        <begin position="5"/>
        <end position="83"/>
    </location>
</feature>
<dbReference type="GeneID" id="17041444"/>
<dbReference type="GO" id="GO:0003723">
    <property type="term" value="F:RNA binding"/>
    <property type="evidence" value="ECO:0007669"/>
    <property type="project" value="UniProtKB-UniRule"/>
</dbReference>
<dbReference type="InterPro" id="IPR000504">
    <property type="entry name" value="RRM_dom"/>
</dbReference>
<evidence type="ECO:0000259" key="3">
    <source>
        <dbReference type="PROSITE" id="PS50102"/>
    </source>
</evidence>
<dbReference type="KEGG" id="csl:COCSUDRAFT_15105"/>
<dbReference type="EMBL" id="AGSI01000007">
    <property type="protein sequence ID" value="EIE23452.1"/>
    <property type="molecule type" value="Genomic_DNA"/>
</dbReference>
<protein>
    <submittedName>
        <fullName evidence="4">RNA-binding domain-containing protein</fullName>
    </submittedName>
</protein>